<sequence length="64" mass="7525">MHTLWKKGCLFSSFTVYDLGICCEKNMLQWISSFLSARCDFQHQYKLSVTTVSKCFITKRTSYL</sequence>
<dbReference type="AlphaFoldDB" id="A0A0E9UZ82"/>
<organism evidence="1">
    <name type="scientific">Anguilla anguilla</name>
    <name type="common">European freshwater eel</name>
    <name type="synonym">Muraena anguilla</name>
    <dbReference type="NCBI Taxonomy" id="7936"/>
    <lineage>
        <taxon>Eukaryota</taxon>
        <taxon>Metazoa</taxon>
        <taxon>Chordata</taxon>
        <taxon>Craniata</taxon>
        <taxon>Vertebrata</taxon>
        <taxon>Euteleostomi</taxon>
        <taxon>Actinopterygii</taxon>
        <taxon>Neopterygii</taxon>
        <taxon>Teleostei</taxon>
        <taxon>Anguilliformes</taxon>
        <taxon>Anguillidae</taxon>
        <taxon>Anguilla</taxon>
    </lineage>
</organism>
<accession>A0A0E9UZ82</accession>
<dbReference type="EMBL" id="GBXM01038314">
    <property type="protein sequence ID" value="JAH70263.1"/>
    <property type="molecule type" value="Transcribed_RNA"/>
</dbReference>
<proteinExistence type="predicted"/>
<protein>
    <submittedName>
        <fullName evidence="1">Uncharacterized protein</fullName>
    </submittedName>
</protein>
<evidence type="ECO:0000313" key="1">
    <source>
        <dbReference type="EMBL" id="JAH70263.1"/>
    </source>
</evidence>
<reference evidence="1" key="1">
    <citation type="submission" date="2014-11" db="EMBL/GenBank/DDBJ databases">
        <authorList>
            <person name="Amaro Gonzalez C."/>
        </authorList>
    </citation>
    <scope>NUCLEOTIDE SEQUENCE</scope>
</reference>
<reference evidence="1" key="2">
    <citation type="journal article" date="2015" name="Fish Shellfish Immunol.">
        <title>Early steps in the European eel (Anguilla anguilla)-Vibrio vulnificus interaction in the gills: Role of the RtxA13 toxin.</title>
        <authorList>
            <person name="Callol A."/>
            <person name="Pajuelo D."/>
            <person name="Ebbesson L."/>
            <person name="Teles M."/>
            <person name="MacKenzie S."/>
            <person name="Amaro C."/>
        </authorList>
    </citation>
    <scope>NUCLEOTIDE SEQUENCE</scope>
</reference>
<name>A0A0E9UZ82_ANGAN</name>